<dbReference type="Gene3D" id="2.30.170.10">
    <property type="match status" value="1"/>
</dbReference>
<sequence>MMLRVIALLLLGLALLWLVLSVARRVGHFITSATKAPSQAETKEPDHIPDDISQDLVSCAHCRVFLPMSEAVKFRGQYYCSKACLPE</sequence>
<dbReference type="InterPro" id="IPR049708">
    <property type="entry name" value="PP0621-like"/>
</dbReference>
<proteinExistence type="predicted"/>
<organism evidence="1 2">
    <name type="scientific">Helicobacter canis</name>
    <dbReference type="NCBI Taxonomy" id="29419"/>
    <lineage>
        <taxon>Bacteria</taxon>
        <taxon>Pseudomonadati</taxon>
        <taxon>Campylobacterota</taxon>
        <taxon>Epsilonproteobacteria</taxon>
        <taxon>Campylobacterales</taxon>
        <taxon>Helicobacteraceae</taxon>
        <taxon>Helicobacter</taxon>
    </lineage>
</organism>
<comment type="caution">
    <text evidence="1">The sequence shown here is derived from an EMBL/GenBank/DDBJ whole genome shotgun (WGS) entry which is preliminary data.</text>
</comment>
<dbReference type="RefSeq" id="WP_150337808.1">
    <property type="nucleotide sequence ID" value="NZ_JAERIX010000027.1"/>
</dbReference>
<reference evidence="1 2" key="1">
    <citation type="submission" date="2019-09" db="EMBL/GenBank/DDBJ databases">
        <title>Draft genome sequence of various Type strains from the CCUG.</title>
        <authorList>
            <person name="Pineiro-Iglesias B."/>
            <person name="Tunovic T."/>
            <person name="Unosson C."/>
            <person name="Inganas E."/>
            <person name="Ohlen M."/>
            <person name="Cardew S."/>
            <person name="Jensie-Markopoulos S."/>
            <person name="Salva-Serra F."/>
            <person name="Jaen-Luchoro D."/>
            <person name="Karlsson R."/>
            <person name="Svensson-Stadler L."/>
            <person name="Chun J."/>
            <person name="Moore E."/>
        </authorList>
    </citation>
    <scope>NUCLEOTIDE SEQUENCE [LARGE SCALE GENOMIC DNA]</scope>
    <source>
        <strain evidence="1 2">CCUG 32756T</strain>
    </source>
</reference>
<protein>
    <submittedName>
        <fullName evidence="1">Uncharacterized protein</fullName>
    </submittedName>
</protein>
<dbReference type="AlphaFoldDB" id="A0A5M9QI04"/>
<gene>
    <name evidence="1" type="ORF">F4V45_08005</name>
</gene>
<dbReference type="Proteomes" id="UP000323707">
    <property type="component" value="Unassembled WGS sequence"/>
</dbReference>
<name>A0A5M9QI04_9HELI</name>
<evidence type="ECO:0000313" key="1">
    <source>
        <dbReference type="EMBL" id="KAA8707800.1"/>
    </source>
</evidence>
<dbReference type="NCBIfam" id="NF041023">
    <property type="entry name" value="PP0621_fam"/>
    <property type="match status" value="1"/>
</dbReference>
<dbReference type="EMBL" id="VXKE01000021">
    <property type="protein sequence ID" value="KAA8707800.1"/>
    <property type="molecule type" value="Genomic_DNA"/>
</dbReference>
<evidence type="ECO:0000313" key="2">
    <source>
        <dbReference type="Proteomes" id="UP000323707"/>
    </source>
</evidence>
<accession>A0A5M9QI04</accession>